<gene>
    <name evidence="3" type="ORF">F0562_034326</name>
</gene>
<accession>A0A5J5AJZ6</accession>
<dbReference type="OrthoDB" id="2015125at2759"/>
<dbReference type="Pfam" id="PF13976">
    <property type="entry name" value="gag_pre-integrs"/>
    <property type="match status" value="1"/>
</dbReference>
<reference evidence="3 4" key="1">
    <citation type="submission" date="2019-09" db="EMBL/GenBank/DDBJ databases">
        <title>A chromosome-level genome assembly of the Chinese tupelo Nyssa sinensis.</title>
        <authorList>
            <person name="Yang X."/>
            <person name="Kang M."/>
            <person name="Yang Y."/>
            <person name="Xiong H."/>
            <person name="Wang M."/>
            <person name="Zhang Z."/>
            <person name="Wang Z."/>
            <person name="Wu H."/>
            <person name="Ma T."/>
            <person name="Liu J."/>
            <person name="Xi Z."/>
        </authorList>
    </citation>
    <scope>NUCLEOTIDE SEQUENCE [LARGE SCALE GENOMIC DNA]</scope>
    <source>
        <strain evidence="3">J267</strain>
        <tissue evidence="3">Leaf</tissue>
    </source>
</reference>
<dbReference type="Pfam" id="PF14223">
    <property type="entry name" value="Retrotran_gag_2"/>
    <property type="match status" value="1"/>
</dbReference>
<feature type="domain" description="Retrovirus-related Pol polyprotein from transposon TNT 1-94-like beta-barrel" evidence="2">
    <location>
        <begin position="154"/>
        <end position="233"/>
    </location>
</feature>
<sequence length="325" mass="37151">MEAYLDANDQWEAVENTYKVPPLPDNLTMAQIKNHKEMRQRKSKAKASLFAAVLSSIFTKIMTLKTANGIWDFLKKEYEGNEQVKGMQVLNLIREFEMQRMKESETIKDYFDRLHDIVNKVRLLGEAKTAVEQPQEEQLFMASCFATSSSTESWLIDSGCTSHMTYDQELFKELDKIAISKVRTGNGAYLAVKGKGTVAIEGHTSLKLISNVLYVPKINQNLLTVGQLLEKGYKVLFEDNHCLVTDAQGKEVFKVQMEGKSFALNLMEEEQATVHKEDSNTMLWHRRLGHFHHTALLSMKKNNIREGLPELEEEFPTCAACQYKK</sequence>
<organism evidence="3 4">
    <name type="scientific">Nyssa sinensis</name>
    <dbReference type="NCBI Taxonomy" id="561372"/>
    <lineage>
        <taxon>Eukaryota</taxon>
        <taxon>Viridiplantae</taxon>
        <taxon>Streptophyta</taxon>
        <taxon>Embryophyta</taxon>
        <taxon>Tracheophyta</taxon>
        <taxon>Spermatophyta</taxon>
        <taxon>Magnoliopsida</taxon>
        <taxon>eudicotyledons</taxon>
        <taxon>Gunneridae</taxon>
        <taxon>Pentapetalae</taxon>
        <taxon>asterids</taxon>
        <taxon>Cornales</taxon>
        <taxon>Nyssaceae</taxon>
        <taxon>Nyssa</taxon>
    </lineage>
</organism>
<protein>
    <submittedName>
        <fullName evidence="3">Uncharacterized protein</fullName>
    </submittedName>
</protein>
<evidence type="ECO:0000259" key="1">
    <source>
        <dbReference type="Pfam" id="PF13976"/>
    </source>
</evidence>
<evidence type="ECO:0000313" key="4">
    <source>
        <dbReference type="Proteomes" id="UP000325577"/>
    </source>
</evidence>
<proteinExistence type="predicted"/>
<name>A0A5J5AJZ6_9ASTE</name>
<keyword evidence="4" id="KW-1185">Reference proteome</keyword>
<evidence type="ECO:0000259" key="2">
    <source>
        <dbReference type="Pfam" id="PF22936"/>
    </source>
</evidence>
<dbReference type="PANTHER" id="PTHR35317">
    <property type="entry name" value="OS04G0629600 PROTEIN"/>
    <property type="match status" value="1"/>
</dbReference>
<dbReference type="AlphaFoldDB" id="A0A5J5AJZ6"/>
<dbReference type="EMBL" id="CM018044">
    <property type="protein sequence ID" value="KAA8529817.1"/>
    <property type="molecule type" value="Genomic_DNA"/>
</dbReference>
<dbReference type="Pfam" id="PF22936">
    <property type="entry name" value="Pol_BBD"/>
    <property type="match status" value="1"/>
</dbReference>
<dbReference type="PANTHER" id="PTHR35317:SF11">
    <property type="entry name" value="CCHC-TYPE DOMAIN-CONTAINING PROTEIN"/>
    <property type="match status" value="1"/>
</dbReference>
<feature type="domain" description="GAG-pre-integrase" evidence="1">
    <location>
        <begin position="264"/>
        <end position="325"/>
    </location>
</feature>
<dbReference type="InterPro" id="IPR054722">
    <property type="entry name" value="PolX-like_BBD"/>
</dbReference>
<dbReference type="Proteomes" id="UP000325577">
    <property type="component" value="Linkage Group LG20"/>
</dbReference>
<evidence type="ECO:0000313" key="3">
    <source>
        <dbReference type="EMBL" id="KAA8529817.1"/>
    </source>
</evidence>
<dbReference type="InterPro" id="IPR025724">
    <property type="entry name" value="GAG-pre-integrase_dom"/>
</dbReference>